<dbReference type="InterPro" id="IPR002156">
    <property type="entry name" value="RNaseH_domain"/>
</dbReference>
<dbReference type="AlphaFoldDB" id="A0A9Q1KAH0"/>
<proteinExistence type="predicted"/>
<dbReference type="InterPro" id="IPR036397">
    <property type="entry name" value="RNaseH_sf"/>
</dbReference>
<organism evidence="2 3">
    <name type="scientific">Carnegiea gigantea</name>
    <dbReference type="NCBI Taxonomy" id="171969"/>
    <lineage>
        <taxon>Eukaryota</taxon>
        <taxon>Viridiplantae</taxon>
        <taxon>Streptophyta</taxon>
        <taxon>Embryophyta</taxon>
        <taxon>Tracheophyta</taxon>
        <taxon>Spermatophyta</taxon>
        <taxon>Magnoliopsida</taxon>
        <taxon>eudicotyledons</taxon>
        <taxon>Gunneridae</taxon>
        <taxon>Pentapetalae</taxon>
        <taxon>Caryophyllales</taxon>
        <taxon>Cactineae</taxon>
        <taxon>Cactaceae</taxon>
        <taxon>Cactoideae</taxon>
        <taxon>Echinocereeae</taxon>
        <taxon>Carnegiea</taxon>
    </lineage>
</organism>
<dbReference type="InterPro" id="IPR052929">
    <property type="entry name" value="RNase_H-like_EbsB-rel"/>
</dbReference>
<evidence type="ECO:0000313" key="3">
    <source>
        <dbReference type="Proteomes" id="UP001153076"/>
    </source>
</evidence>
<reference evidence="2" key="1">
    <citation type="submission" date="2022-04" db="EMBL/GenBank/DDBJ databases">
        <title>Carnegiea gigantea Genome sequencing and assembly v2.</title>
        <authorList>
            <person name="Copetti D."/>
            <person name="Sanderson M.J."/>
            <person name="Burquez A."/>
            <person name="Wojciechowski M.F."/>
        </authorList>
    </citation>
    <scope>NUCLEOTIDE SEQUENCE</scope>
    <source>
        <strain evidence="2">SGP5-SGP5p</strain>
        <tissue evidence="2">Aerial part</tissue>
    </source>
</reference>
<dbReference type="EMBL" id="JAKOGI010000212">
    <property type="protein sequence ID" value="KAJ8439672.1"/>
    <property type="molecule type" value="Genomic_DNA"/>
</dbReference>
<dbReference type="GO" id="GO:0004523">
    <property type="term" value="F:RNA-DNA hybrid ribonuclease activity"/>
    <property type="evidence" value="ECO:0007669"/>
    <property type="project" value="InterPro"/>
</dbReference>
<dbReference type="PANTHER" id="PTHR47074:SF11">
    <property type="entry name" value="REVERSE TRANSCRIPTASE-LIKE PROTEIN"/>
    <property type="match status" value="1"/>
</dbReference>
<dbReference type="Proteomes" id="UP001153076">
    <property type="component" value="Unassembled WGS sequence"/>
</dbReference>
<name>A0A9Q1KAH0_9CARY</name>
<protein>
    <recommendedName>
        <fullName evidence="1">RNase H type-1 domain-containing protein</fullName>
    </recommendedName>
</protein>
<dbReference type="GO" id="GO:0003676">
    <property type="term" value="F:nucleic acid binding"/>
    <property type="evidence" value="ECO:0007669"/>
    <property type="project" value="InterPro"/>
</dbReference>
<accession>A0A9Q1KAH0</accession>
<dbReference type="OrthoDB" id="1708192at2759"/>
<feature type="domain" description="RNase H type-1" evidence="1">
    <location>
        <begin position="192"/>
        <end position="256"/>
    </location>
</feature>
<sequence length="275" mass="31391">MGFQMDSETRHLQGCYPYDSKDKTLNEDVHMEGLFKRPPSNYALVKRIQDVDARCALCGELQESETHPLLFCPHANKIWATFPFANVFSTYHLCSIVDAVLMIQKCNNVQLRKFIAIIWSCWNSRNNDLFHNRILSPMRVITKALNFVNEFRVAVKHFVVPLARTPSTWEAPPPGLVKNNFDRAKLGEWGKGWGVVGRYSSDDILFSYVQQASGFTEAELEEANACLLALRRAGELSYRKIIIEGDCSSLITKLQTKICPKYDLELCNQVYLKTS</sequence>
<dbReference type="Pfam" id="PF13456">
    <property type="entry name" value="RVT_3"/>
    <property type="match status" value="1"/>
</dbReference>
<evidence type="ECO:0000259" key="1">
    <source>
        <dbReference type="Pfam" id="PF13456"/>
    </source>
</evidence>
<comment type="caution">
    <text evidence="2">The sequence shown here is derived from an EMBL/GenBank/DDBJ whole genome shotgun (WGS) entry which is preliminary data.</text>
</comment>
<gene>
    <name evidence="2" type="ORF">Cgig2_017945</name>
</gene>
<dbReference type="Gene3D" id="3.30.420.10">
    <property type="entry name" value="Ribonuclease H-like superfamily/Ribonuclease H"/>
    <property type="match status" value="1"/>
</dbReference>
<dbReference type="PANTHER" id="PTHR47074">
    <property type="entry name" value="BNAC02G40300D PROTEIN"/>
    <property type="match status" value="1"/>
</dbReference>
<keyword evidence="3" id="KW-1185">Reference proteome</keyword>
<evidence type="ECO:0000313" key="2">
    <source>
        <dbReference type="EMBL" id="KAJ8439672.1"/>
    </source>
</evidence>